<proteinExistence type="predicted"/>
<dbReference type="PROSITE" id="PS50830">
    <property type="entry name" value="TNASE_3"/>
    <property type="match status" value="1"/>
</dbReference>
<dbReference type="EMBL" id="JACDUU010000001">
    <property type="protein sequence ID" value="MBA2870375.1"/>
    <property type="molecule type" value="Genomic_DNA"/>
</dbReference>
<dbReference type="PROSITE" id="PS01284">
    <property type="entry name" value="TNASE_2"/>
    <property type="match status" value="1"/>
</dbReference>
<keyword evidence="2" id="KW-0255">Endonuclease</keyword>
<dbReference type="RefSeq" id="WP_181536085.1">
    <property type="nucleotide sequence ID" value="NZ_JACDUU010000001.1"/>
</dbReference>
<evidence type="ECO:0000256" key="1">
    <source>
        <dbReference type="ARBA" id="ARBA00022722"/>
    </source>
</evidence>
<keyword evidence="3 5" id="KW-0378">Hydrolase</keyword>
<feature type="domain" description="TNase-like" evidence="4">
    <location>
        <begin position="31"/>
        <end position="164"/>
    </location>
</feature>
<dbReference type="Gene3D" id="2.40.50.90">
    <property type="match status" value="1"/>
</dbReference>
<comment type="caution">
    <text evidence="5">The sequence shown here is derived from an EMBL/GenBank/DDBJ whole genome shotgun (WGS) entry which is preliminary data.</text>
</comment>
<name>A0A7V9YXY3_9BACL</name>
<sequence>MSVYKKRFVVLISILLFVFILALFGCQQASSKIPAVVLEVIDGDTLKVEVNGKKETVRLLLIDTPESVHPTKPVQPFGVEASHYVKKLLPKGTEVELELDVRERDKYGRLLAYVWVNGKMLNELLLEQGYARVAYVFEPNTRYVDEFRAIQEEARKKELRIWSLENYATERGFNDQVTGKQQCDKPMIKGNIRKDGEKIYHLPSSPQYNVTKAEMMFCTEEEAKSAGFRPAHAQ</sequence>
<evidence type="ECO:0000256" key="2">
    <source>
        <dbReference type="ARBA" id="ARBA00022759"/>
    </source>
</evidence>
<reference evidence="5 6" key="1">
    <citation type="submission" date="2020-07" db="EMBL/GenBank/DDBJ databases">
        <title>Genomic Encyclopedia of Type Strains, Phase IV (KMG-IV): sequencing the most valuable type-strain genomes for metagenomic binning, comparative biology and taxonomic classification.</title>
        <authorList>
            <person name="Goeker M."/>
        </authorList>
    </citation>
    <scope>NUCLEOTIDE SEQUENCE [LARGE SCALE GENOMIC DNA]</scope>
    <source>
        <strain evidence="5 6">DSM 25220</strain>
    </source>
</reference>
<evidence type="ECO:0000256" key="3">
    <source>
        <dbReference type="ARBA" id="ARBA00022801"/>
    </source>
</evidence>
<accession>A0A7V9YXY3</accession>
<keyword evidence="1" id="KW-0540">Nuclease</keyword>
<dbReference type="GO" id="GO:0003676">
    <property type="term" value="F:nucleic acid binding"/>
    <property type="evidence" value="ECO:0007669"/>
    <property type="project" value="InterPro"/>
</dbReference>
<dbReference type="CDD" id="cd00175">
    <property type="entry name" value="SNc"/>
    <property type="match status" value="1"/>
</dbReference>
<evidence type="ECO:0000313" key="5">
    <source>
        <dbReference type="EMBL" id="MBA2870375.1"/>
    </source>
</evidence>
<dbReference type="SUPFAM" id="SSF50199">
    <property type="entry name" value="Staphylococcal nuclease"/>
    <property type="match status" value="1"/>
</dbReference>
<dbReference type="GO" id="GO:1990599">
    <property type="term" value="F:3' overhang single-stranded DNA endodeoxyribonuclease activity"/>
    <property type="evidence" value="ECO:0007669"/>
    <property type="project" value="UniProtKB-EC"/>
</dbReference>
<dbReference type="PANTHER" id="PTHR12302:SF3">
    <property type="entry name" value="SERINE_THREONINE-PROTEIN KINASE 31"/>
    <property type="match status" value="1"/>
</dbReference>
<dbReference type="InterPro" id="IPR035437">
    <property type="entry name" value="SNase_OB-fold_sf"/>
</dbReference>
<gene>
    <name evidence="5" type="ORF">HNQ85_000633</name>
</gene>
<keyword evidence="6" id="KW-1185">Reference proteome</keyword>
<dbReference type="PANTHER" id="PTHR12302">
    <property type="entry name" value="EBNA2 BINDING PROTEIN P100"/>
    <property type="match status" value="1"/>
</dbReference>
<dbReference type="InterPro" id="IPR002071">
    <property type="entry name" value="Thermonucl_AS"/>
</dbReference>
<protein>
    <submittedName>
        <fullName evidence="5">Micrococcal nuclease</fullName>
        <ecNumber evidence="5">3.1.31.1</ecNumber>
    </submittedName>
</protein>
<dbReference type="PROSITE" id="PS51257">
    <property type="entry name" value="PROKAR_LIPOPROTEIN"/>
    <property type="match status" value="1"/>
</dbReference>
<evidence type="ECO:0000313" key="6">
    <source>
        <dbReference type="Proteomes" id="UP000580891"/>
    </source>
</evidence>
<organism evidence="5 6">
    <name type="scientific">[Anoxybacillus] calidus</name>
    <dbReference type="NCBI Taxonomy" id="575178"/>
    <lineage>
        <taxon>Bacteria</taxon>
        <taxon>Bacillati</taxon>
        <taxon>Bacillota</taxon>
        <taxon>Bacilli</taxon>
        <taxon>Bacillales</taxon>
        <taxon>Anoxybacillaceae</taxon>
        <taxon>Paranoxybacillus</taxon>
    </lineage>
</organism>
<evidence type="ECO:0000259" key="4">
    <source>
        <dbReference type="PROSITE" id="PS50830"/>
    </source>
</evidence>
<dbReference type="EC" id="3.1.31.1" evidence="5"/>
<dbReference type="Proteomes" id="UP000580891">
    <property type="component" value="Unassembled WGS sequence"/>
</dbReference>
<dbReference type="SMART" id="SM00318">
    <property type="entry name" value="SNc"/>
    <property type="match status" value="1"/>
</dbReference>
<dbReference type="Pfam" id="PF00565">
    <property type="entry name" value="SNase"/>
    <property type="match status" value="1"/>
</dbReference>
<dbReference type="PROSITE" id="PS01123">
    <property type="entry name" value="TNASE_1"/>
    <property type="match status" value="1"/>
</dbReference>
<dbReference type="InterPro" id="IPR016071">
    <property type="entry name" value="Staphylococal_nuclease_OB-fold"/>
</dbReference>
<dbReference type="AlphaFoldDB" id="A0A7V9YXY3"/>